<name>A0A9K3GJT3_9EUKA</name>
<proteinExistence type="predicted"/>
<protein>
    <submittedName>
        <fullName evidence="2">Uncharacterized protein</fullName>
    </submittedName>
</protein>
<organism evidence="2 3">
    <name type="scientific">Kipferlia bialata</name>
    <dbReference type="NCBI Taxonomy" id="797122"/>
    <lineage>
        <taxon>Eukaryota</taxon>
        <taxon>Metamonada</taxon>
        <taxon>Carpediemonas-like organisms</taxon>
        <taxon>Kipferlia</taxon>
    </lineage>
</organism>
<dbReference type="AlphaFoldDB" id="A0A9K3GJT3"/>
<feature type="coiled-coil region" evidence="1">
    <location>
        <begin position="89"/>
        <end position="158"/>
    </location>
</feature>
<evidence type="ECO:0000256" key="1">
    <source>
        <dbReference type="SAM" id="Coils"/>
    </source>
</evidence>
<reference evidence="2 3" key="1">
    <citation type="journal article" date="2018" name="PLoS ONE">
        <title>The draft genome of Kipferlia bialata reveals reductive genome evolution in fornicate parasites.</title>
        <authorList>
            <person name="Tanifuji G."/>
            <person name="Takabayashi S."/>
            <person name="Kume K."/>
            <person name="Takagi M."/>
            <person name="Nakayama T."/>
            <person name="Kamikawa R."/>
            <person name="Inagaki Y."/>
            <person name="Hashimoto T."/>
        </authorList>
    </citation>
    <scope>NUCLEOTIDE SEQUENCE [LARGE SCALE GENOMIC DNA]</scope>
    <source>
        <strain evidence="2">NY0173</strain>
    </source>
</reference>
<keyword evidence="3" id="KW-1185">Reference proteome</keyword>
<evidence type="ECO:0000313" key="3">
    <source>
        <dbReference type="Proteomes" id="UP000265618"/>
    </source>
</evidence>
<evidence type="ECO:0000313" key="2">
    <source>
        <dbReference type="EMBL" id="GIQ84821.1"/>
    </source>
</evidence>
<comment type="caution">
    <text evidence="2">The sequence shown here is derived from an EMBL/GenBank/DDBJ whole genome shotgun (WGS) entry which is preliminary data.</text>
</comment>
<dbReference type="Proteomes" id="UP000265618">
    <property type="component" value="Unassembled WGS sequence"/>
</dbReference>
<dbReference type="EMBL" id="BDIP01001638">
    <property type="protein sequence ID" value="GIQ84821.1"/>
    <property type="molecule type" value="Genomic_DNA"/>
</dbReference>
<sequence length="185" mass="21067">MSPRTAGEKARADKFAGKVRQAESTLRLKEHALAQTQADLVGIRKKRANACVDADRIDREVQRTEEVHMGVVRELDSMTVKCRQERDAINILRQDVVETERAIVQQKSQRSIAINTRNTIVSQTEEQRRIAAGLEEELLNLQNMALRETREAQRCEQESLRFQRETEGIAVELKSVGAILTDRDT</sequence>
<gene>
    <name evidence="2" type="ORF">KIPB_006391</name>
</gene>
<keyword evidence="1" id="KW-0175">Coiled coil</keyword>
<accession>A0A9K3GJT3</accession>